<evidence type="ECO:0000313" key="5">
    <source>
        <dbReference type="Proteomes" id="UP000239997"/>
    </source>
</evidence>
<dbReference type="OrthoDB" id="9890443at2"/>
<dbReference type="AlphaFoldDB" id="A0A084K0F8"/>
<dbReference type="EMBL" id="JPJI01000003">
    <property type="protein sequence ID" value="KEZ94692.1"/>
    <property type="molecule type" value="Genomic_DNA"/>
</dbReference>
<proteinExistence type="predicted"/>
<evidence type="ECO:0000313" key="3">
    <source>
        <dbReference type="EMBL" id="PRX12125.1"/>
    </source>
</evidence>
<feature type="chain" id="PRO_5005412032" evidence="1">
    <location>
        <begin position="19"/>
        <end position="280"/>
    </location>
</feature>
<sequence length="280" mass="33085">MRKLIIIILLQLQLLSNAQSLYSFKTTTVQSNEISIISFKNGTQVNNQKVDDKFQFRFDKDQLSRLDSLVVYYSFYTKRLFNADFEKKIINLPEVIESEEIVLIAKKPKFFGPEKEKASTTTFLAGNRSGILFPTDTVRNFDLRGFRIFLHNRNFLSSKPSYGVRYQFEIVAFDSIGKYGKPVYRYEVENIYKVSQKKRHWFQVKVDDKIWDEVLKYPYFAILFKPLDVNLIVGHVKRDIDSKIIPIGYWSHIDAYPISYRSPTNYRIDLIYNDKEEIDE</sequence>
<keyword evidence="5" id="KW-1185">Reference proteome</keyword>
<comment type="caution">
    <text evidence="2">The sequence shown here is derived from an EMBL/GenBank/DDBJ whole genome shotgun (WGS) entry which is preliminary data.</text>
</comment>
<keyword evidence="1" id="KW-0732">Signal</keyword>
<protein>
    <submittedName>
        <fullName evidence="2">Uncharacterized protein</fullName>
    </submittedName>
</protein>
<reference evidence="2 4" key="1">
    <citation type="submission" date="2014-07" db="EMBL/GenBank/DDBJ databases">
        <title>Draft genome sequence of Nonlabens ulvanivorans, an ulvan degrading bacterium.</title>
        <authorList>
            <person name="Kopel M."/>
            <person name="Helbert W."/>
            <person name="Henrissat B."/>
            <person name="Doniger T."/>
            <person name="Banin E."/>
        </authorList>
    </citation>
    <scope>NUCLEOTIDE SEQUENCE [LARGE SCALE GENOMIC DNA]</scope>
    <source>
        <strain evidence="2 4">PLR</strain>
    </source>
</reference>
<gene>
    <name evidence="2" type="ORF">IL45_00230</name>
    <name evidence="3" type="ORF">LY02_02805</name>
</gene>
<reference evidence="3 5" key="2">
    <citation type="submission" date="2018-03" db="EMBL/GenBank/DDBJ databases">
        <title>Genomic Encyclopedia of Archaeal and Bacterial Type Strains, Phase II (KMG-II): from individual species to whole genera.</title>
        <authorList>
            <person name="Goeker M."/>
        </authorList>
    </citation>
    <scope>NUCLEOTIDE SEQUENCE [LARGE SCALE GENOMIC DNA]</scope>
    <source>
        <strain evidence="3 5">DSM 22727</strain>
    </source>
</reference>
<name>A0A084K0F8_NONUL</name>
<dbReference type="RefSeq" id="WP_036578947.1">
    <property type="nucleotide sequence ID" value="NZ_JPJI01000003.1"/>
</dbReference>
<evidence type="ECO:0000313" key="4">
    <source>
        <dbReference type="Proteomes" id="UP000028531"/>
    </source>
</evidence>
<evidence type="ECO:0000256" key="1">
    <source>
        <dbReference type="SAM" id="SignalP"/>
    </source>
</evidence>
<dbReference type="Proteomes" id="UP000028531">
    <property type="component" value="Unassembled WGS sequence"/>
</dbReference>
<feature type="signal peptide" evidence="1">
    <location>
        <begin position="1"/>
        <end position="18"/>
    </location>
</feature>
<dbReference type="Proteomes" id="UP000239997">
    <property type="component" value="Unassembled WGS sequence"/>
</dbReference>
<dbReference type="EMBL" id="PVNA01000008">
    <property type="protein sequence ID" value="PRX12125.1"/>
    <property type="molecule type" value="Genomic_DNA"/>
</dbReference>
<evidence type="ECO:0000313" key="2">
    <source>
        <dbReference type="EMBL" id="KEZ94692.1"/>
    </source>
</evidence>
<organism evidence="2 4">
    <name type="scientific">Nonlabens ulvanivorans</name>
    <name type="common">Persicivirga ulvanivorans</name>
    <dbReference type="NCBI Taxonomy" id="906888"/>
    <lineage>
        <taxon>Bacteria</taxon>
        <taxon>Pseudomonadati</taxon>
        <taxon>Bacteroidota</taxon>
        <taxon>Flavobacteriia</taxon>
        <taxon>Flavobacteriales</taxon>
        <taxon>Flavobacteriaceae</taxon>
        <taxon>Nonlabens</taxon>
    </lineage>
</organism>
<accession>A0A084K0F8</accession>